<dbReference type="PANTHER" id="PTHR45740:SF2">
    <property type="entry name" value="POLY [ADP-RIBOSE] POLYMERASE"/>
    <property type="match status" value="1"/>
</dbReference>
<dbReference type="PROSITE" id="PS51059">
    <property type="entry name" value="PARP_CATALYTIC"/>
    <property type="match status" value="1"/>
</dbReference>
<keyword evidence="1" id="KW-0520">NAD</keyword>
<evidence type="ECO:0000259" key="2">
    <source>
        <dbReference type="PROSITE" id="PS51059"/>
    </source>
</evidence>
<dbReference type="GO" id="GO:1990404">
    <property type="term" value="F:NAD+-protein mono-ADP-ribosyltransferase activity"/>
    <property type="evidence" value="ECO:0007669"/>
    <property type="project" value="TreeGrafter"/>
</dbReference>
<keyword evidence="4" id="KW-1185">Reference proteome</keyword>
<evidence type="ECO:0000256" key="1">
    <source>
        <dbReference type="RuleBase" id="RU362114"/>
    </source>
</evidence>
<dbReference type="EMBL" id="LSMT01000369">
    <property type="protein sequence ID" value="PFX19262.1"/>
    <property type="molecule type" value="Genomic_DNA"/>
</dbReference>
<organism evidence="3 4">
    <name type="scientific">Stylophora pistillata</name>
    <name type="common">Smooth cauliflower coral</name>
    <dbReference type="NCBI Taxonomy" id="50429"/>
    <lineage>
        <taxon>Eukaryota</taxon>
        <taxon>Metazoa</taxon>
        <taxon>Cnidaria</taxon>
        <taxon>Anthozoa</taxon>
        <taxon>Hexacorallia</taxon>
        <taxon>Scleractinia</taxon>
        <taxon>Astrocoeniina</taxon>
        <taxon>Pocilloporidae</taxon>
        <taxon>Stylophora</taxon>
    </lineage>
</organism>
<dbReference type="AlphaFoldDB" id="A0A2B4RSQ4"/>
<dbReference type="Gene3D" id="3.90.228.10">
    <property type="match status" value="1"/>
</dbReference>
<dbReference type="SUPFAM" id="SSF56399">
    <property type="entry name" value="ADP-ribosylation"/>
    <property type="match status" value="1"/>
</dbReference>
<dbReference type="InterPro" id="IPR012317">
    <property type="entry name" value="Poly(ADP-ribose)pol_cat_dom"/>
</dbReference>
<dbReference type="OrthoDB" id="10256774at2759"/>
<keyword evidence="1" id="KW-0328">Glycosyltransferase</keyword>
<dbReference type="GO" id="GO:0005634">
    <property type="term" value="C:nucleus"/>
    <property type="evidence" value="ECO:0007669"/>
    <property type="project" value="TreeGrafter"/>
</dbReference>
<name>A0A2B4RSQ4_STYPI</name>
<evidence type="ECO:0000313" key="3">
    <source>
        <dbReference type="EMBL" id="PFX19262.1"/>
    </source>
</evidence>
<dbReference type="EC" id="2.4.2.-" evidence="1"/>
<dbReference type="InterPro" id="IPR051712">
    <property type="entry name" value="ARTD-AVP"/>
</dbReference>
<gene>
    <name evidence="3" type="ORF">AWC38_SpisGene16323</name>
</gene>
<reference evidence="4" key="1">
    <citation type="journal article" date="2017" name="bioRxiv">
        <title>Comparative analysis of the genomes of Stylophora pistillata and Acropora digitifera provides evidence for extensive differences between species of corals.</title>
        <authorList>
            <person name="Voolstra C.R."/>
            <person name="Li Y."/>
            <person name="Liew Y.J."/>
            <person name="Baumgarten S."/>
            <person name="Zoccola D."/>
            <person name="Flot J.-F."/>
            <person name="Tambutte S."/>
            <person name="Allemand D."/>
            <person name="Aranda M."/>
        </authorList>
    </citation>
    <scope>NUCLEOTIDE SEQUENCE [LARGE SCALE GENOMIC DNA]</scope>
</reference>
<evidence type="ECO:0000313" key="4">
    <source>
        <dbReference type="Proteomes" id="UP000225706"/>
    </source>
</evidence>
<feature type="domain" description="PARP catalytic" evidence="2">
    <location>
        <begin position="231"/>
        <end position="435"/>
    </location>
</feature>
<comment type="caution">
    <text evidence="3">The sequence shown here is derived from an EMBL/GenBank/DDBJ whole genome shotgun (WGS) entry which is preliminary data.</text>
</comment>
<accession>A0A2B4RSQ4</accession>
<proteinExistence type="predicted"/>
<sequence length="435" mass="50136">MEPEVKRLKTDNKSTENGVVDEKSNISYEFADSEWNTADERAERAPDAGKRQLPVCQHGVECNDVDLIHFAEFWHPTERKLEADENNNEKDEKHEEEECEVVELPNYYVDCTQPVFDEEYSDSEAENGEDDKFFASKSHEEHLGSDSLGSQLSRDDTVLSRGPSIVKSYSLLSESERRELIRRAFEMKDLLKKELNKTLGIIEEKNKELRRVHSQLERGQLVVDGEKDALNKDDLCYFPLFAERELKEGSAAQMHFRLAESQFYRLVDTMDRYRVTKVEYVVNPVMIRRFQKARQKLKEVRGEKMSYPVLAFHGTKETNIHSICDTGFRVPGEANFEHATDTGNYGRGVYFSEYPSYSMKYIRGASKLLLCQVLPGKVYGCTKLIHGEPLEMGHDSHTSPDGKELVIFNSHHILPSYVVHYREANGDFSYEDTNV</sequence>
<dbReference type="Pfam" id="PF00644">
    <property type="entry name" value="PARP"/>
    <property type="match status" value="1"/>
</dbReference>
<dbReference type="GO" id="GO:0003950">
    <property type="term" value="F:NAD+ poly-ADP-ribosyltransferase activity"/>
    <property type="evidence" value="ECO:0007669"/>
    <property type="project" value="UniProtKB-UniRule"/>
</dbReference>
<keyword evidence="1" id="KW-0808">Transferase</keyword>
<dbReference type="PANTHER" id="PTHR45740">
    <property type="entry name" value="POLY [ADP-RIBOSE] POLYMERASE"/>
    <property type="match status" value="1"/>
</dbReference>
<dbReference type="Proteomes" id="UP000225706">
    <property type="component" value="Unassembled WGS sequence"/>
</dbReference>
<protein>
    <recommendedName>
        <fullName evidence="1">Poly [ADP-ribose] polymerase</fullName>
        <shortName evidence="1">PARP</shortName>
        <ecNumber evidence="1">2.4.2.-</ecNumber>
    </recommendedName>
</protein>